<dbReference type="PANTHER" id="PTHR43177:SF3">
    <property type="entry name" value="PROTEIN NRFC HOMOLOG"/>
    <property type="match status" value="1"/>
</dbReference>
<evidence type="ECO:0000256" key="2">
    <source>
        <dbReference type="ARBA" id="ARBA00022723"/>
    </source>
</evidence>
<evidence type="ECO:0000256" key="3">
    <source>
        <dbReference type="ARBA" id="ARBA00023004"/>
    </source>
</evidence>
<dbReference type="Proteomes" id="UP000263012">
    <property type="component" value="Chromosome"/>
</dbReference>
<evidence type="ECO:0000313" key="7">
    <source>
        <dbReference type="Proteomes" id="UP000263012"/>
    </source>
</evidence>
<dbReference type="GeneID" id="37879040"/>
<protein>
    <submittedName>
        <fullName evidence="6">4Fe-4S ferredoxin iron-sulfur binding domain protein</fullName>
    </submittedName>
</protein>
<dbReference type="PROSITE" id="PS00198">
    <property type="entry name" value="4FE4S_FER_1"/>
    <property type="match status" value="1"/>
</dbReference>
<evidence type="ECO:0000313" key="6">
    <source>
        <dbReference type="EMBL" id="AUX10300.1"/>
    </source>
</evidence>
<dbReference type="EMBL" id="CP025066">
    <property type="protein sequence ID" value="AUX10300.1"/>
    <property type="molecule type" value="Genomic_DNA"/>
</dbReference>
<proteinExistence type="predicted"/>
<keyword evidence="3" id="KW-0408">Iron</keyword>
<name>A0A343TMH8_9EURY</name>
<dbReference type="InterPro" id="IPR017900">
    <property type="entry name" value="4Fe4S_Fe_S_CS"/>
</dbReference>
<keyword evidence="7" id="KW-1185">Reference proteome</keyword>
<dbReference type="PROSITE" id="PS51379">
    <property type="entry name" value="4FE4S_FER_2"/>
    <property type="match status" value="1"/>
</dbReference>
<dbReference type="InterPro" id="IPR017896">
    <property type="entry name" value="4Fe4S_Fe-S-bd"/>
</dbReference>
<dbReference type="AlphaFoldDB" id="A0A343TMH8"/>
<evidence type="ECO:0000259" key="5">
    <source>
        <dbReference type="PROSITE" id="PS51379"/>
    </source>
</evidence>
<dbReference type="Pfam" id="PF13247">
    <property type="entry name" value="Fer4_11"/>
    <property type="match status" value="2"/>
</dbReference>
<evidence type="ECO:0000256" key="4">
    <source>
        <dbReference type="ARBA" id="ARBA00023014"/>
    </source>
</evidence>
<feature type="domain" description="4Fe-4S ferredoxin-type" evidence="5">
    <location>
        <begin position="109"/>
        <end position="139"/>
    </location>
</feature>
<dbReference type="GO" id="GO:0016491">
    <property type="term" value="F:oxidoreductase activity"/>
    <property type="evidence" value="ECO:0007669"/>
    <property type="project" value="UniProtKB-ARBA"/>
</dbReference>
<accession>A0A343TMH8</accession>
<dbReference type="GO" id="GO:0046872">
    <property type="term" value="F:metal ion binding"/>
    <property type="evidence" value="ECO:0007669"/>
    <property type="project" value="UniProtKB-KW"/>
</dbReference>
<dbReference type="CDD" id="cd10551">
    <property type="entry name" value="PsrB"/>
    <property type="match status" value="1"/>
</dbReference>
<keyword evidence="4" id="KW-0411">Iron-sulfur</keyword>
<dbReference type="InterPro" id="IPR050954">
    <property type="entry name" value="ET_IronSulfur_Cluster-Binding"/>
</dbReference>
<dbReference type="PANTHER" id="PTHR43177">
    <property type="entry name" value="PROTEIN NRFC"/>
    <property type="match status" value="1"/>
</dbReference>
<dbReference type="Gene3D" id="3.30.70.20">
    <property type="match status" value="2"/>
</dbReference>
<dbReference type="GO" id="GO:0051539">
    <property type="term" value="F:4 iron, 4 sulfur cluster binding"/>
    <property type="evidence" value="ECO:0007669"/>
    <property type="project" value="UniProtKB-KW"/>
</dbReference>
<organism evidence="6 7">
    <name type="scientific">Halalkaliarchaeum desulfuricum</name>
    <dbReference type="NCBI Taxonomy" id="2055893"/>
    <lineage>
        <taxon>Archaea</taxon>
        <taxon>Methanobacteriati</taxon>
        <taxon>Methanobacteriota</taxon>
        <taxon>Stenosarchaea group</taxon>
        <taxon>Halobacteria</taxon>
        <taxon>Halobacteriales</taxon>
        <taxon>Haloferacaceae</taxon>
        <taxon>Halalkaliarchaeum</taxon>
    </lineage>
</organism>
<sequence length="279" mass="30974">MTETSTNEELASLDRVMQAELDQTDLEDRDVDLGMVIDLQRCVGCEGCNIACKLENNLQEGVAYSSRITRTEGEFPNVSYEYVPTLCNQCRDAPCAEGCPTTALEKGPGGITVQNPDQCIGCKYCMINCPYDEIFFNKEDPHPRWRDDESAIEGGTASPAELKEELDIDEDAPAYYNPNREVDDTEHPTRYRGIVEKCNFCIHRLRENELPACVEECPTDARIFGDLNDPESKVSDILGKYGGGEVLKPEKGTEPKVKYVREYNGGSYEPGKGDAGLGD</sequence>
<dbReference type="OrthoDB" id="2837at2157"/>
<evidence type="ECO:0000256" key="1">
    <source>
        <dbReference type="ARBA" id="ARBA00022485"/>
    </source>
</evidence>
<keyword evidence="1" id="KW-0004">4Fe-4S</keyword>
<dbReference type="KEGG" id="hdf:AArcSl_2682"/>
<keyword evidence="2" id="KW-0479">Metal-binding</keyword>
<gene>
    <name evidence="6" type="ORF">AArcSl_2682</name>
</gene>
<reference evidence="7" key="1">
    <citation type="submission" date="2017-11" db="EMBL/GenBank/DDBJ databases">
        <title>Phenotypic and genomic properties of facultatively anaerobic sulfur-reducing natronoarchaea from hypersaline soda lakes.</title>
        <authorList>
            <person name="Sorokin D.Y."/>
            <person name="Kublanov I.V."/>
            <person name="Roman P."/>
            <person name="Sinninghe Damste J.S."/>
            <person name="Golyshin P.N."/>
            <person name="Rojo D."/>
            <person name="Ciordia S."/>
            <person name="Mena M.D.C."/>
            <person name="Ferrer M."/>
            <person name="Messina E."/>
            <person name="Smedile F."/>
            <person name="La Spada G."/>
            <person name="La Cono V."/>
            <person name="Yakimov M.M."/>
        </authorList>
    </citation>
    <scope>NUCLEOTIDE SEQUENCE [LARGE SCALE GENOMIC DNA]</scope>
    <source>
        <strain evidence="7">AArc-Sl</strain>
    </source>
</reference>
<dbReference type="SUPFAM" id="SSF54862">
    <property type="entry name" value="4Fe-4S ferredoxins"/>
    <property type="match status" value="1"/>
</dbReference>
<dbReference type="RefSeq" id="WP_119822006.1">
    <property type="nucleotide sequence ID" value="NZ_CP025066.1"/>
</dbReference>